<keyword evidence="5 13" id="KW-0732">Signal</keyword>
<dbReference type="FunFam" id="2.60.40.10:FF:000224">
    <property type="entry name" value="Leucine rich repeats and immunoglobulin like domains 3"/>
    <property type="match status" value="1"/>
</dbReference>
<dbReference type="InterPro" id="IPR003591">
    <property type="entry name" value="Leu-rich_rpt_typical-subtyp"/>
</dbReference>
<evidence type="ECO:0000256" key="10">
    <source>
        <dbReference type="ARBA" id="ARBA00023180"/>
    </source>
</evidence>
<feature type="chain" id="PRO_5025486698" evidence="13">
    <location>
        <begin position="30"/>
        <end position="943"/>
    </location>
</feature>
<dbReference type="InterPro" id="IPR003599">
    <property type="entry name" value="Ig_sub"/>
</dbReference>
<evidence type="ECO:0000256" key="7">
    <source>
        <dbReference type="ARBA" id="ARBA00022989"/>
    </source>
</evidence>
<reference evidence="15" key="1">
    <citation type="submission" date="2021-04" db="EMBL/GenBank/DDBJ databases">
        <authorList>
            <consortium name="Wellcome Sanger Institute Data Sharing"/>
        </authorList>
    </citation>
    <scope>NUCLEOTIDE SEQUENCE [LARGE SCALE GENOMIC DNA]</scope>
</reference>
<dbReference type="InterPro" id="IPR003598">
    <property type="entry name" value="Ig_sub2"/>
</dbReference>
<dbReference type="CDD" id="cd05763">
    <property type="entry name" value="IgI_LRIG1-like"/>
    <property type="match status" value="1"/>
</dbReference>
<feature type="domain" description="Ig-like" evidence="14">
    <location>
        <begin position="482"/>
        <end position="578"/>
    </location>
</feature>
<dbReference type="PROSITE" id="PS50835">
    <property type="entry name" value="IG_LIKE"/>
    <property type="match status" value="3"/>
</dbReference>
<sequence length="943" mass="104610">MAASLGRFGYVSRCVFYLILSAELLISYGLSSELPCALNCTCDGDSVDCSGLELTATPLDLPVRTRSLFLPFRAQFCSLTCNCVCVFATSFRRLDHNELTSIPDLGQAASKIVSLYLHHNKIRSIDGRRTRELVSVETLDLCNNDITELRGHCFPAGLQIRDLYLSNNKISVLELGALDHLGSTLQVLRLSRNRISQIPVRAFQLPRLTQLELNRNRIRQVEGLTFQGLSSLEVLKLQRNSISKLTDGAFWDLAKMKVLHLDYNSLTEVNSGSLYGLTSLQQLFLSNNSIARINADGWKFCQKLRELNLSYNNLTRLDEGSLAVLGDLHTLRLGHNSISHITEGAFRGLKALRNLELDHNDISGTIEDTNGAFSGLDSLNKLTLFGNKIKSVAKKAFSGLETLEHLNLGDNAIRSIQPDAFKLHIHDSFLCDCQLHWLPDWLLSRGLQAAVNATCAHPESLKGTSIFQAPSSSFVCDDLPKPQITVQPETTVTVLGSDVRLTCTAASSSSSPMTFAWRKDQELLRQAETENYAHVRGGVMEYTTILHLRHVTFAHEGRYQCIITNHFGSTYSSKARLSVNVLPSFVKTPRDSTIRTGHTARLECAAEGHPAPQIAWQKDGGTDFPAARERRMHVMPDDDVFFIMDVKPEDMGVYSCTAKNTAGTVSANATLTVLETPHLAQELEDRSVVVGDTVALQCKALGSPPPRITWLRNDQPLRPSERHHFTPGNQLLVIGAASLEDAGRYTCLMSNTLGTERAHSQLVVKQHRGSCASPVGPSTVTIGIIVIAVVTSIVVTSLVWVCIIYQTRKKSEECSVTNTGELFCPVMERNERFHVSVYLKSKRKLQTRSSCNGKMFENKHHLVCELTSTSEKYPDYLTHGYGPAGGMEYQQHSHYHPGEQHDVGLHSTLLCNGTPNGIRKDIEEFPRNHNTLQHDRKGKIKVS</sequence>
<dbReference type="PANTHER" id="PTHR45842:SF24">
    <property type="entry name" value="LEUCINE-RICH REPEATS AND IMMUNOGLOBULIN-LIKE DOMAINS 1"/>
    <property type="match status" value="1"/>
</dbReference>
<dbReference type="SMART" id="SM00408">
    <property type="entry name" value="IGc2"/>
    <property type="match status" value="3"/>
</dbReference>
<dbReference type="SMART" id="SM00082">
    <property type="entry name" value="LRRCT"/>
    <property type="match status" value="1"/>
</dbReference>
<dbReference type="FunFam" id="2.60.40.10:FF:000150">
    <property type="entry name" value="Leucine rich repeats and immunoglobulin like domains 3"/>
    <property type="match status" value="1"/>
</dbReference>
<dbReference type="GeneTree" id="ENSGT00940000158502"/>
<keyword evidence="8 12" id="KW-0472">Membrane</keyword>
<dbReference type="InterPro" id="IPR013783">
    <property type="entry name" value="Ig-like_fold"/>
</dbReference>
<reference evidence="15" key="3">
    <citation type="submission" date="2025-09" db="UniProtKB">
        <authorList>
            <consortium name="Ensembl"/>
        </authorList>
    </citation>
    <scope>IDENTIFICATION</scope>
</reference>
<evidence type="ECO:0000313" key="16">
    <source>
        <dbReference type="Proteomes" id="UP000472265"/>
    </source>
</evidence>
<evidence type="ECO:0000256" key="2">
    <source>
        <dbReference type="ARBA" id="ARBA00022475"/>
    </source>
</evidence>
<comment type="subcellular location">
    <subcellularLocation>
        <location evidence="1">Cell membrane</location>
        <topology evidence="1">Single-pass type I membrane protein</topology>
    </subcellularLocation>
</comment>
<keyword evidence="3" id="KW-0433">Leucine-rich repeat</keyword>
<keyword evidence="9" id="KW-1015">Disulfide bond</keyword>
<dbReference type="Pfam" id="PF01463">
    <property type="entry name" value="LRRCT"/>
    <property type="match status" value="1"/>
</dbReference>
<accession>A0A671US17</accession>
<dbReference type="GO" id="GO:0005886">
    <property type="term" value="C:plasma membrane"/>
    <property type="evidence" value="ECO:0007669"/>
    <property type="project" value="UniProtKB-SubCell"/>
</dbReference>
<dbReference type="Pfam" id="PF07679">
    <property type="entry name" value="I-set"/>
    <property type="match status" value="2"/>
</dbReference>
<evidence type="ECO:0000313" key="15">
    <source>
        <dbReference type="Ensembl" id="ENSSAUP00010017257.1"/>
    </source>
</evidence>
<dbReference type="SUPFAM" id="SSF48726">
    <property type="entry name" value="Immunoglobulin"/>
    <property type="match status" value="3"/>
</dbReference>
<feature type="transmembrane region" description="Helical" evidence="12">
    <location>
        <begin position="780"/>
        <end position="805"/>
    </location>
</feature>
<reference evidence="15" key="2">
    <citation type="submission" date="2025-08" db="UniProtKB">
        <authorList>
            <consortium name="Ensembl"/>
        </authorList>
    </citation>
    <scope>IDENTIFICATION</scope>
</reference>
<evidence type="ECO:0000256" key="1">
    <source>
        <dbReference type="ARBA" id="ARBA00004251"/>
    </source>
</evidence>
<dbReference type="SMART" id="SM00013">
    <property type="entry name" value="LRRNT"/>
    <property type="match status" value="1"/>
</dbReference>
<dbReference type="Ensembl" id="ENSSAUT00010018258.1">
    <property type="protein sequence ID" value="ENSSAUP00010017257.1"/>
    <property type="gene ID" value="ENSSAUG00010007230.1"/>
</dbReference>
<keyword evidence="16" id="KW-1185">Reference proteome</keyword>
<dbReference type="Proteomes" id="UP000472265">
    <property type="component" value="Chromosome 6"/>
</dbReference>
<dbReference type="Gene3D" id="3.80.10.10">
    <property type="entry name" value="Ribonuclease Inhibitor"/>
    <property type="match status" value="2"/>
</dbReference>
<dbReference type="SMART" id="SM00365">
    <property type="entry name" value="LRR_SD22"/>
    <property type="match status" value="5"/>
</dbReference>
<evidence type="ECO:0000259" key="14">
    <source>
        <dbReference type="PROSITE" id="PS50835"/>
    </source>
</evidence>
<dbReference type="InterPro" id="IPR000483">
    <property type="entry name" value="Cys-rich_flank_reg_C"/>
</dbReference>
<name>A0A671US17_SPAAU</name>
<evidence type="ECO:0000256" key="12">
    <source>
        <dbReference type="SAM" id="Phobius"/>
    </source>
</evidence>
<evidence type="ECO:0000256" key="4">
    <source>
        <dbReference type="ARBA" id="ARBA00022692"/>
    </source>
</evidence>
<gene>
    <name evidence="15" type="primary">LRIG1</name>
    <name evidence="15" type="synonym">lrig1</name>
</gene>
<dbReference type="InterPro" id="IPR032675">
    <property type="entry name" value="LRR_dom_sf"/>
</dbReference>
<proteinExistence type="predicted"/>
<evidence type="ECO:0000256" key="13">
    <source>
        <dbReference type="SAM" id="SignalP"/>
    </source>
</evidence>
<feature type="domain" description="Ig-like" evidence="14">
    <location>
        <begin position="677"/>
        <end position="765"/>
    </location>
</feature>
<dbReference type="InterPro" id="IPR001611">
    <property type="entry name" value="Leu-rich_rpt"/>
</dbReference>
<feature type="domain" description="Ig-like" evidence="14">
    <location>
        <begin position="583"/>
        <end position="672"/>
    </location>
</feature>
<dbReference type="SMART" id="SM00369">
    <property type="entry name" value="LRR_TYP"/>
    <property type="match status" value="12"/>
</dbReference>
<dbReference type="PANTHER" id="PTHR45842">
    <property type="entry name" value="SYNAPTIC ADHESION-LIKE MOLECULE SALM"/>
    <property type="match status" value="1"/>
</dbReference>
<keyword evidence="2" id="KW-1003">Cell membrane</keyword>
<dbReference type="InterPro" id="IPR000372">
    <property type="entry name" value="LRRNT"/>
</dbReference>
<organism evidence="15 16">
    <name type="scientific">Sparus aurata</name>
    <name type="common">Gilthead sea bream</name>
    <dbReference type="NCBI Taxonomy" id="8175"/>
    <lineage>
        <taxon>Eukaryota</taxon>
        <taxon>Metazoa</taxon>
        <taxon>Chordata</taxon>
        <taxon>Craniata</taxon>
        <taxon>Vertebrata</taxon>
        <taxon>Euteleostomi</taxon>
        <taxon>Actinopterygii</taxon>
        <taxon>Neopterygii</taxon>
        <taxon>Teleostei</taxon>
        <taxon>Neoteleostei</taxon>
        <taxon>Acanthomorphata</taxon>
        <taxon>Eupercaria</taxon>
        <taxon>Spariformes</taxon>
        <taxon>Sparidae</taxon>
        <taxon>Sparus</taxon>
    </lineage>
</organism>
<dbReference type="Gene3D" id="2.60.40.10">
    <property type="entry name" value="Immunoglobulins"/>
    <property type="match status" value="3"/>
</dbReference>
<dbReference type="InterPro" id="IPR007110">
    <property type="entry name" value="Ig-like_dom"/>
</dbReference>
<keyword evidence="6" id="KW-0677">Repeat</keyword>
<evidence type="ECO:0000256" key="6">
    <source>
        <dbReference type="ARBA" id="ARBA00022737"/>
    </source>
</evidence>
<evidence type="ECO:0000256" key="9">
    <source>
        <dbReference type="ARBA" id="ARBA00023157"/>
    </source>
</evidence>
<dbReference type="Pfam" id="PF13855">
    <property type="entry name" value="LRR_8"/>
    <property type="match status" value="4"/>
</dbReference>
<protein>
    <submittedName>
        <fullName evidence="15">Leucine rich repeats and immunoglobulin like domains 1</fullName>
    </submittedName>
</protein>
<dbReference type="FunFam" id="3.80.10.10:FF:000040">
    <property type="entry name" value="Leucine rich repeats and immunoglobulin like domains 2"/>
    <property type="match status" value="1"/>
</dbReference>
<dbReference type="FunFam" id="2.60.40.10:FF:000161">
    <property type="entry name" value="Leucine rich repeats and immunoglobulin like domains 2"/>
    <property type="match status" value="1"/>
</dbReference>
<evidence type="ECO:0000256" key="11">
    <source>
        <dbReference type="ARBA" id="ARBA00023319"/>
    </source>
</evidence>
<keyword evidence="11" id="KW-0393">Immunoglobulin domain</keyword>
<dbReference type="AlphaFoldDB" id="A0A671US17"/>
<dbReference type="PROSITE" id="PS51450">
    <property type="entry name" value="LRR"/>
    <property type="match status" value="4"/>
</dbReference>
<dbReference type="Pfam" id="PF13927">
    <property type="entry name" value="Ig_3"/>
    <property type="match status" value="1"/>
</dbReference>
<evidence type="ECO:0000256" key="3">
    <source>
        <dbReference type="ARBA" id="ARBA00022614"/>
    </source>
</evidence>
<dbReference type="InterPro" id="IPR013098">
    <property type="entry name" value="Ig_I-set"/>
</dbReference>
<keyword evidence="4 12" id="KW-0812">Transmembrane</keyword>
<dbReference type="FunFam" id="3.80.10.10:FF:000023">
    <property type="entry name" value="Leucine rich repeats and immunoglobulin like domains 3"/>
    <property type="match status" value="1"/>
</dbReference>
<dbReference type="InterPro" id="IPR036179">
    <property type="entry name" value="Ig-like_dom_sf"/>
</dbReference>
<keyword evidence="7 12" id="KW-1133">Transmembrane helix</keyword>
<evidence type="ECO:0000256" key="8">
    <source>
        <dbReference type="ARBA" id="ARBA00023136"/>
    </source>
</evidence>
<dbReference type="SMART" id="SM00409">
    <property type="entry name" value="IG"/>
    <property type="match status" value="3"/>
</dbReference>
<keyword evidence="10" id="KW-0325">Glycoprotein</keyword>
<dbReference type="SUPFAM" id="SSF52058">
    <property type="entry name" value="L domain-like"/>
    <property type="match status" value="1"/>
</dbReference>
<dbReference type="InterPro" id="IPR050467">
    <property type="entry name" value="LRFN"/>
</dbReference>
<evidence type="ECO:0000256" key="5">
    <source>
        <dbReference type="ARBA" id="ARBA00022729"/>
    </source>
</evidence>
<feature type="signal peptide" evidence="13">
    <location>
        <begin position="1"/>
        <end position="29"/>
    </location>
</feature>